<gene>
    <name evidence="4" type="ORF">C9374_003932</name>
</gene>
<dbReference type="GeneID" id="68096387"/>
<feature type="domain" description="EGF-like" evidence="3">
    <location>
        <begin position="173"/>
        <end position="212"/>
    </location>
</feature>
<comment type="caution">
    <text evidence="4">The sequence shown here is derived from an EMBL/GenBank/DDBJ whole genome shotgun (WGS) entry which is preliminary data.</text>
</comment>
<dbReference type="Pfam" id="PF23106">
    <property type="entry name" value="EGF_Teneurin"/>
    <property type="match status" value="1"/>
</dbReference>
<dbReference type="InterPro" id="IPR036056">
    <property type="entry name" value="Fibrinogen-like_C"/>
</dbReference>
<dbReference type="SMART" id="SM00181">
    <property type="entry name" value="EGF"/>
    <property type="match status" value="2"/>
</dbReference>
<dbReference type="InterPro" id="IPR014716">
    <property type="entry name" value="Fibrinogen_a/b/g_C_1"/>
</dbReference>
<dbReference type="AlphaFoldDB" id="A0AA88H451"/>
<keyword evidence="1" id="KW-1015">Disulfide bond</keyword>
<dbReference type="Proteomes" id="UP000816034">
    <property type="component" value="Unassembled WGS sequence"/>
</dbReference>
<protein>
    <recommendedName>
        <fullName evidence="3">EGF-like domain-containing protein</fullName>
    </recommendedName>
</protein>
<keyword evidence="5" id="KW-1185">Reference proteome</keyword>
<sequence>MHGWVYYVVAAAAAWILLVECTTSVEGVENSRWMTDFLSSSSIYMNVMPKNIFLNKKSIVDIRMQRVREITDLSTTYLEMEDMLQVEEMYGTPTSIAARKTKMYNVASLINSLYQEIHIIDEYCKKRVGPRCEQPTCFGKFVGRSENPCSGNGDCVDVDKCQCKNGYYGLECELQSCFGIPFNESNVCSSHGSCIHMDVCLCDDGYYGENCERSKELTNTIVLDTSMNVFKLATGNYIPTTCKEYHSKYYRGSGNGYYLINPVQGTQPFVGYCDMINGGWMLINNNSSRTTTAVGMLTYEKLSSVVIKSMEIKNSIGERCVISGDAAQLVFKDPMMKILCNSVNHFLPILSSLDLLFITPQQYWIK</sequence>
<evidence type="ECO:0000313" key="4">
    <source>
        <dbReference type="EMBL" id="KAG2394168.1"/>
    </source>
</evidence>
<dbReference type="GO" id="GO:0005112">
    <property type="term" value="F:Notch binding"/>
    <property type="evidence" value="ECO:0007669"/>
    <property type="project" value="TreeGrafter"/>
</dbReference>
<dbReference type="Gene3D" id="3.90.215.10">
    <property type="entry name" value="Gamma Fibrinogen, chain A, domain 1"/>
    <property type="match status" value="1"/>
</dbReference>
<keyword evidence="2" id="KW-0732">Signal</keyword>
<feature type="disulfide bond" evidence="1">
    <location>
        <begin position="202"/>
        <end position="211"/>
    </location>
</feature>
<dbReference type="PROSITE" id="PS00022">
    <property type="entry name" value="EGF_1"/>
    <property type="match status" value="1"/>
</dbReference>
<dbReference type="EMBL" id="PYSW02000001">
    <property type="protein sequence ID" value="KAG2394168.1"/>
    <property type="molecule type" value="Genomic_DNA"/>
</dbReference>
<evidence type="ECO:0000313" key="5">
    <source>
        <dbReference type="Proteomes" id="UP000816034"/>
    </source>
</evidence>
<evidence type="ECO:0000259" key="3">
    <source>
        <dbReference type="PROSITE" id="PS50026"/>
    </source>
</evidence>
<dbReference type="InterPro" id="IPR000742">
    <property type="entry name" value="EGF"/>
</dbReference>
<reference evidence="4 5" key="1">
    <citation type="journal article" date="2018" name="BMC Genomics">
        <title>The genome of Naegleria lovaniensis, the basis for a comparative approach to unravel pathogenicity factors of the human pathogenic amoeba N. fowleri.</title>
        <authorList>
            <person name="Liechti N."/>
            <person name="Schurch N."/>
            <person name="Bruggmann R."/>
            <person name="Wittwer M."/>
        </authorList>
    </citation>
    <scope>NUCLEOTIDE SEQUENCE [LARGE SCALE GENOMIC DNA]</scope>
    <source>
        <strain evidence="4 5">ATCC 30569</strain>
    </source>
</reference>
<keyword evidence="1" id="KW-0245">EGF-like domain</keyword>
<name>A0AA88H451_NAELO</name>
<comment type="caution">
    <text evidence="1">Lacks conserved residue(s) required for the propagation of feature annotation.</text>
</comment>
<feature type="signal peptide" evidence="2">
    <location>
        <begin position="1"/>
        <end position="27"/>
    </location>
</feature>
<dbReference type="SUPFAM" id="SSF56496">
    <property type="entry name" value="Fibrinogen C-terminal domain-like"/>
    <property type="match status" value="1"/>
</dbReference>
<dbReference type="Gene3D" id="2.10.25.10">
    <property type="entry name" value="Laminin"/>
    <property type="match status" value="2"/>
</dbReference>
<dbReference type="RefSeq" id="XP_044556062.1">
    <property type="nucleotide sequence ID" value="XM_044693515.1"/>
</dbReference>
<dbReference type="CDD" id="cd00054">
    <property type="entry name" value="EGF_CA"/>
    <property type="match status" value="2"/>
</dbReference>
<proteinExistence type="predicted"/>
<dbReference type="PANTHER" id="PTHR24044:SF502">
    <property type="entry name" value="ANTERIOR PHARYNX IN EXCESS PROTEIN 1-RELATED"/>
    <property type="match status" value="1"/>
</dbReference>
<organism evidence="4 5">
    <name type="scientific">Naegleria lovaniensis</name>
    <name type="common">Amoeba</name>
    <dbReference type="NCBI Taxonomy" id="51637"/>
    <lineage>
        <taxon>Eukaryota</taxon>
        <taxon>Discoba</taxon>
        <taxon>Heterolobosea</taxon>
        <taxon>Tetramitia</taxon>
        <taxon>Eutetramitia</taxon>
        <taxon>Vahlkampfiidae</taxon>
        <taxon>Naegleria</taxon>
    </lineage>
</organism>
<dbReference type="InterPro" id="IPR050906">
    <property type="entry name" value="Notch_signaling"/>
</dbReference>
<evidence type="ECO:0000256" key="1">
    <source>
        <dbReference type="PROSITE-ProRule" id="PRU00076"/>
    </source>
</evidence>
<evidence type="ECO:0000256" key="2">
    <source>
        <dbReference type="SAM" id="SignalP"/>
    </source>
</evidence>
<accession>A0AA88H451</accession>
<dbReference type="PANTHER" id="PTHR24044">
    <property type="entry name" value="NOTCH LIGAND FAMILY MEMBER"/>
    <property type="match status" value="1"/>
</dbReference>
<dbReference type="PROSITE" id="PS01186">
    <property type="entry name" value="EGF_2"/>
    <property type="match status" value="1"/>
</dbReference>
<dbReference type="PROSITE" id="PS50026">
    <property type="entry name" value="EGF_3"/>
    <property type="match status" value="1"/>
</dbReference>
<feature type="chain" id="PRO_5041707647" description="EGF-like domain-containing protein" evidence="2">
    <location>
        <begin position="28"/>
        <end position="366"/>
    </location>
</feature>